<keyword evidence="1" id="KW-0812">Transmembrane</keyword>
<dbReference type="Pfam" id="PF13490">
    <property type="entry name" value="zf-HC2"/>
    <property type="match status" value="1"/>
</dbReference>
<keyword evidence="1" id="KW-1133">Transmembrane helix</keyword>
<gene>
    <name evidence="3" type="ORF">E6K74_07505</name>
</gene>
<protein>
    <recommendedName>
        <fullName evidence="2">Putative zinc-finger domain-containing protein</fullName>
    </recommendedName>
</protein>
<sequence>MKENLSCDECERELTALIDGSLTPSVARVIDRHASSCARCAAALADYRAQVLELQRMPLLAAPAWLEDRVVRRVMGARRYVAAGWQRFGAALGAVSFVLTVALLANLPRLAKGIGLPDPYVWVVSIIDASISGITSLSKWLGNEIAFYVPIARQIWVAMEALGTIPRAAIVSLKTPEVQIAGAILITLGLALYIMLRPSRRNEGSVGHGCLSL</sequence>
<dbReference type="AlphaFoldDB" id="A0A538SRU3"/>
<feature type="transmembrane region" description="Helical" evidence="1">
    <location>
        <begin position="178"/>
        <end position="196"/>
    </location>
</feature>
<organism evidence="3 4">
    <name type="scientific">Eiseniibacteriota bacterium</name>
    <dbReference type="NCBI Taxonomy" id="2212470"/>
    <lineage>
        <taxon>Bacteria</taxon>
        <taxon>Candidatus Eiseniibacteriota</taxon>
    </lineage>
</organism>
<evidence type="ECO:0000256" key="1">
    <source>
        <dbReference type="SAM" id="Phobius"/>
    </source>
</evidence>
<comment type="caution">
    <text evidence="3">The sequence shown here is derived from an EMBL/GenBank/DDBJ whole genome shotgun (WGS) entry which is preliminary data.</text>
</comment>
<reference evidence="3 4" key="1">
    <citation type="journal article" date="2019" name="Nat. Microbiol.">
        <title>Mediterranean grassland soil C-N compound turnover is dependent on rainfall and depth, and is mediated by genomically divergent microorganisms.</title>
        <authorList>
            <person name="Diamond S."/>
            <person name="Andeer P.F."/>
            <person name="Li Z."/>
            <person name="Crits-Christoph A."/>
            <person name="Burstein D."/>
            <person name="Anantharaman K."/>
            <person name="Lane K.R."/>
            <person name="Thomas B.C."/>
            <person name="Pan C."/>
            <person name="Northen T.R."/>
            <person name="Banfield J.F."/>
        </authorList>
    </citation>
    <scope>NUCLEOTIDE SEQUENCE [LARGE SCALE GENOMIC DNA]</scope>
    <source>
        <strain evidence="3">WS_4</strain>
    </source>
</reference>
<evidence type="ECO:0000313" key="4">
    <source>
        <dbReference type="Proteomes" id="UP000319829"/>
    </source>
</evidence>
<feature type="transmembrane region" description="Helical" evidence="1">
    <location>
        <begin position="88"/>
        <end position="107"/>
    </location>
</feature>
<proteinExistence type="predicted"/>
<evidence type="ECO:0000259" key="2">
    <source>
        <dbReference type="Pfam" id="PF13490"/>
    </source>
</evidence>
<dbReference type="Proteomes" id="UP000319829">
    <property type="component" value="Unassembled WGS sequence"/>
</dbReference>
<feature type="domain" description="Putative zinc-finger" evidence="2">
    <location>
        <begin position="7"/>
        <end position="41"/>
    </location>
</feature>
<dbReference type="EMBL" id="VBOU01000077">
    <property type="protein sequence ID" value="TMQ54077.1"/>
    <property type="molecule type" value="Genomic_DNA"/>
</dbReference>
<dbReference type="InterPro" id="IPR027383">
    <property type="entry name" value="Znf_put"/>
</dbReference>
<keyword evidence="1" id="KW-0472">Membrane</keyword>
<accession>A0A538SRU3</accession>
<evidence type="ECO:0000313" key="3">
    <source>
        <dbReference type="EMBL" id="TMQ54077.1"/>
    </source>
</evidence>
<name>A0A538SRU3_UNCEI</name>